<protein>
    <submittedName>
        <fullName evidence="6">AraC family transcriptional regulator</fullName>
    </submittedName>
    <submittedName>
        <fullName evidence="7">Transcriptional activator NphR</fullName>
    </submittedName>
</protein>
<dbReference type="Gene3D" id="1.10.10.60">
    <property type="entry name" value="Homeodomain-like"/>
    <property type="match status" value="1"/>
</dbReference>
<dbReference type="InterPro" id="IPR009057">
    <property type="entry name" value="Homeodomain-like_sf"/>
</dbReference>
<dbReference type="GO" id="GO:0043565">
    <property type="term" value="F:sequence-specific DNA binding"/>
    <property type="evidence" value="ECO:0007669"/>
    <property type="project" value="InterPro"/>
</dbReference>
<sequence length="357" mass="39786">MNLVETLSTDALAPSERAPLWREWIWKHFGGLESDFYGDTDFDGCMSSVRAGDVILTQLEANRHRVVRTPDMVRKSAEGYLKIVAPVRGRAGVEQMGRQAWVGPGSWTIYDTTGSYAVGNPERVQHLIVMLPKAQMLARGLRLEPLMARPVGASSGIARVALTTMRSTFQELPNMSADAARGAGELIIQLVHLSLLELAGQQTQLTQREALKDRIRAYVALHLRNPALSVEQIARALNCSCRHLYNAFADEDETLAQYIQRQRLQACIRELQASPSTRTITDIALSWGFNNASHFSRVFREHMGKSPSEFRAESLAEPLREAGTLLTHRNWNRDQQEVQPLSRTAPTCRSDGARAPG</sequence>
<feature type="compositionally biased region" description="Polar residues" evidence="4">
    <location>
        <begin position="337"/>
        <end position="347"/>
    </location>
</feature>
<reference evidence="6 8" key="1">
    <citation type="submission" date="2019-03" db="EMBL/GenBank/DDBJ databases">
        <title>Genomic Encyclopedia of Type Strains, Phase IV (KMG-IV): sequencing the most valuable type-strain genomes for metagenomic binning, comparative biology and taxonomic classification.</title>
        <authorList>
            <person name="Goeker M."/>
        </authorList>
    </citation>
    <scope>NUCLEOTIDE SEQUENCE [LARGE SCALE GENOMIC DNA]</scope>
    <source>
        <strain evidence="6 8">DSM 12034</strain>
    </source>
</reference>
<keyword evidence="9" id="KW-1185">Reference proteome</keyword>
<gene>
    <name evidence="7" type="primary">nphR</name>
    <name evidence="6" type="ORF">EDC36_10154</name>
    <name evidence="7" type="ORF">Tigna_00546</name>
</gene>
<proteinExistence type="predicted"/>
<dbReference type="RefSeq" id="WP_132961258.1">
    <property type="nucleotide sequence ID" value="NZ_SMAH01000001.1"/>
</dbReference>
<keyword evidence="3" id="KW-0804">Transcription</keyword>
<feature type="region of interest" description="Disordered" evidence="4">
    <location>
        <begin position="330"/>
        <end position="357"/>
    </location>
</feature>
<evidence type="ECO:0000256" key="4">
    <source>
        <dbReference type="SAM" id="MobiDB-lite"/>
    </source>
</evidence>
<dbReference type="SUPFAM" id="SSF46689">
    <property type="entry name" value="Homeodomain-like"/>
    <property type="match status" value="1"/>
</dbReference>
<keyword evidence="2" id="KW-0238">DNA-binding</keyword>
<dbReference type="InterPro" id="IPR035418">
    <property type="entry name" value="AraC-bd_2"/>
</dbReference>
<dbReference type="Proteomes" id="UP000315577">
    <property type="component" value="Unassembled WGS sequence"/>
</dbReference>
<dbReference type="EMBL" id="SMAH01000001">
    <property type="protein sequence ID" value="TCS99787.1"/>
    <property type="molecule type" value="Genomic_DNA"/>
</dbReference>
<dbReference type="Pfam" id="PF14525">
    <property type="entry name" value="AraC_binding_2"/>
    <property type="match status" value="1"/>
</dbReference>
<dbReference type="Proteomes" id="UP000295536">
    <property type="component" value="Unassembled WGS sequence"/>
</dbReference>
<comment type="caution">
    <text evidence="6">The sequence shown here is derived from an EMBL/GenBank/DDBJ whole genome shotgun (WGS) entry which is preliminary data.</text>
</comment>
<evidence type="ECO:0000256" key="2">
    <source>
        <dbReference type="ARBA" id="ARBA00023125"/>
    </source>
</evidence>
<reference evidence="7 9" key="2">
    <citation type="submission" date="2019-07" db="EMBL/GenBank/DDBJ databases">
        <title>Tepidimonas ignava SPS-1037 draft genome.</title>
        <authorList>
            <person name="Da Costa M.S."/>
            <person name="Froufe H.J.C."/>
            <person name="Egas C."/>
            <person name="Albuquerque L."/>
        </authorList>
    </citation>
    <scope>NUCLEOTIDE SEQUENCE [LARGE SCALE GENOMIC DNA]</scope>
    <source>
        <strain evidence="7 9">SPS-1037</strain>
    </source>
</reference>
<dbReference type="OrthoDB" id="9178898at2"/>
<evidence type="ECO:0000256" key="3">
    <source>
        <dbReference type="ARBA" id="ARBA00023163"/>
    </source>
</evidence>
<dbReference type="InterPro" id="IPR020449">
    <property type="entry name" value="Tscrpt_reg_AraC-type_HTH"/>
</dbReference>
<feature type="domain" description="HTH araC/xylS-type" evidence="5">
    <location>
        <begin position="213"/>
        <end position="313"/>
    </location>
</feature>
<accession>A0A4V2UWI6</accession>
<evidence type="ECO:0000313" key="7">
    <source>
        <dbReference type="EMBL" id="TSE23172.1"/>
    </source>
</evidence>
<dbReference type="PANTHER" id="PTHR43280:SF2">
    <property type="entry name" value="HTH-TYPE TRANSCRIPTIONAL REGULATOR EXSA"/>
    <property type="match status" value="1"/>
</dbReference>
<evidence type="ECO:0000259" key="5">
    <source>
        <dbReference type="PROSITE" id="PS01124"/>
    </source>
</evidence>
<evidence type="ECO:0000256" key="1">
    <source>
        <dbReference type="ARBA" id="ARBA00023015"/>
    </source>
</evidence>
<dbReference type="SMART" id="SM00342">
    <property type="entry name" value="HTH_ARAC"/>
    <property type="match status" value="1"/>
</dbReference>
<keyword evidence="1" id="KW-0805">Transcription regulation</keyword>
<dbReference type="AlphaFoldDB" id="A0A4V2UWI6"/>
<dbReference type="InterPro" id="IPR018060">
    <property type="entry name" value="HTH_AraC"/>
</dbReference>
<organism evidence="6 8">
    <name type="scientific">Tepidimonas ignava</name>
    <dbReference type="NCBI Taxonomy" id="114249"/>
    <lineage>
        <taxon>Bacteria</taxon>
        <taxon>Pseudomonadati</taxon>
        <taxon>Pseudomonadota</taxon>
        <taxon>Betaproteobacteria</taxon>
        <taxon>Burkholderiales</taxon>
        <taxon>Tepidimonas</taxon>
    </lineage>
</organism>
<evidence type="ECO:0000313" key="8">
    <source>
        <dbReference type="Proteomes" id="UP000295536"/>
    </source>
</evidence>
<dbReference type="PRINTS" id="PR00032">
    <property type="entry name" value="HTHARAC"/>
</dbReference>
<evidence type="ECO:0000313" key="9">
    <source>
        <dbReference type="Proteomes" id="UP000315577"/>
    </source>
</evidence>
<dbReference type="EMBL" id="VJNC01000003">
    <property type="protein sequence ID" value="TSE23172.1"/>
    <property type="molecule type" value="Genomic_DNA"/>
</dbReference>
<evidence type="ECO:0000313" key="6">
    <source>
        <dbReference type="EMBL" id="TCS99787.1"/>
    </source>
</evidence>
<dbReference type="PROSITE" id="PS01124">
    <property type="entry name" value="HTH_ARAC_FAMILY_2"/>
    <property type="match status" value="1"/>
</dbReference>
<dbReference type="Pfam" id="PF12833">
    <property type="entry name" value="HTH_18"/>
    <property type="match status" value="1"/>
</dbReference>
<dbReference type="PANTHER" id="PTHR43280">
    <property type="entry name" value="ARAC-FAMILY TRANSCRIPTIONAL REGULATOR"/>
    <property type="match status" value="1"/>
</dbReference>
<name>A0A4V2UWI6_9BURK</name>
<dbReference type="GO" id="GO:0003700">
    <property type="term" value="F:DNA-binding transcription factor activity"/>
    <property type="evidence" value="ECO:0007669"/>
    <property type="project" value="InterPro"/>
</dbReference>